<protein>
    <submittedName>
        <fullName evidence="4">Uncharacterized protein</fullName>
    </submittedName>
</protein>
<dbReference type="InterPro" id="IPR019775">
    <property type="entry name" value="WD40_repeat_CS"/>
</dbReference>
<dbReference type="InterPro" id="IPR015943">
    <property type="entry name" value="WD40/YVTN_repeat-like_dom_sf"/>
</dbReference>
<sequence>MVDSVPMQTLPVVTAQSTFSTVVHEVYSGSVPFEDVWLSCYDYSPSRSGEPATRSSHAKVKVLLDEVDREKVIFETKEGEGQDLTVVELDIGAEHERVAASTSKLTNTYLVTLPSLSIPPTRIFTPTQEYADPERSNARRPHRITTFAVSEDKSQLTTGFLDGSVYLYVIHPLPTSIQTKAKYNTHVSYEPPRSTYTTHRQALVSSLAPTPSPKAHKSTVTSLRFFPSSRVILSSSADFSLQIYPADLLSPSLNPNIPVNKQTPRIPSVRTLLGHLRSVTATAILGRGRTIMSSSADGSLRTWDVGKGEQVPESVVRAAVGINKMIFVQDMVAAEESDEANDAETTRTTGVSVKGKLYCALQDGPKSMFRSTRSPFGALTAIAVSSRSTGNQYLATASSAGVIVAYRLPSLSEMKQGDILDTPLSTPVLRFRRTEAGIEDLAFAHW</sequence>
<evidence type="ECO:0000256" key="2">
    <source>
        <dbReference type="ARBA" id="ARBA00022737"/>
    </source>
</evidence>
<dbReference type="SUPFAM" id="SSF50978">
    <property type="entry name" value="WD40 repeat-like"/>
    <property type="match status" value="1"/>
</dbReference>
<dbReference type="AlphaFoldDB" id="A0A4S8LWE1"/>
<dbReference type="InterPro" id="IPR036322">
    <property type="entry name" value="WD40_repeat_dom_sf"/>
</dbReference>
<organism evidence="4 5">
    <name type="scientific">Dendrothele bispora (strain CBS 962.96)</name>
    <dbReference type="NCBI Taxonomy" id="1314807"/>
    <lineage>
        <taxon>Eukaryota</taxon>
        <taxon>Fungi</taxon>
        <taxon>Dikarya</taxon>
        <taxon>Basidiomycota</taxon>
        <taxon>Agaricomycotina</taxon>
        <taxon>Agaricomycetes</taxon>
        <taxon>Agaricomycetidae</taxon>
        <taxon>Agaricales</taxon>
        <taxon>Agaricales incertae sedis</taxon>
        <taxon>Dendrothele</taxon>
    </lineage>
</organism>
<dbReference type="PROSITE" id="PS50294">
    <property type="entry name" value="WD_REPEATS_REGION"/>
    <property type="match status" value="1"/>
</dbReference>
<dbReference type="PROSITE" id="PS50082">
    <property type="entry name" value="WD_REPEATS_2"/>
    <property type="match status" value="2"/>
</dbReference>
<dbReference type="InterPro" id="IPR001680">
    <property type="entry name" value="WD40_rpt"/>
</dbReference>
<dbReference type="Gene3D" id="2.130.10.10">
    <property type="entry name" value="YVTN repeat-like/Quinoprotein amine dehydrogenase"/>
    <property type="match status" value="1"/>
</dbReference>
<dbReference type="Pfam" id="PF00400">
    <property type="entry name" value="WD40"/>
    <property type="match status" value="2"/>
</dbReference>
<evidence type="ECO:0000256" key="1">
    <source>
        <dbReference type="ARBA" id="ARBA00022574"/>
    </source>
</evidence>
<dbReference type="OrthoDB" id="10257301at2759"/>
<evidence type="ECO:0000313" key="5">
    <source>
        <dbReference type="Proteomes" id="UP000297245"/>
    </source>
</evidence>
<dbReference type="PANTHER" id="PTHR19848:SF8">
    <property type="entry name" value="F-BOX AND WD REPEAT DOMAIN CONTAINING 7"/>
    <property type="match status" value="1"/>
</dbReference>
<keyword evidence="5" id="KW-1185">Reference proteome</keyword>
<feature type="repeat" description="WD" evidence="3">
    <location>
        <begin position="213"/>
        <end position="244"/>
    </location>
</feature>
<dbReference type="PANTHER" id="PTHR19848">
    <property type="entry name" value="WD40 REPEAT PROTEIN"/>
    <property type="match status" value="1"/>
</dbReference>
<accession>A0A4S8LWE1</accession>
<proteinExistence type="predicted"/>
<dbReference type="PROSITE" id="PS00678">
    <property type="entry name" value="WD_REPEATS_1"/>
    <property type="match status" value="1"/>
</dbReference>
<keyword evidence="1 3" id="KW-0853">WD repeat</keyword>
<evidence type="ECO:0000256" key="3">
    <source>
        <dbReference type="PROSITE-ProRule" id="PRU00221"/>
    </source>
</evidence>
<dbReference type="EMBL" id="ML179248">
    <property type="protein sequence ID" value="THU93473.1"/>
    <property type="molecule type" value="Genomic_DNA"/>
</dbReference>
<name>A0A4S8LWE1_DENBC</name>
<gene>
    <name evidence="4" type="ORF">K435DRAFT_967274</name>
</gene>
<reference evidence="4 5" key="1">
    <citation type="journal article" date="2019" name="Nat. Ecol. Evol.">
        <title>Megaphylogeny resolves global patterns of mushroom evolution.</title>
        <authorList>
            <person name="Varga T."/>
            <person name="Krizsan K."/>
            <person name="Foldi C."/>
            <person name="Dima B."/>
            <person name="Sanchez-Garcia M."/>
            <person name="Sanchez-Ramirez S."/>
            <person name="Szollosi G.J."/>
            <person name="Szarkandi J.G."/>
            <person name="Papp V."/>
            <person name="Albert L."/>
            <person name="Andreopoulos W."/>
            <person name="Angelini C."/>
            <person name="Antonin V."/>
            <person name="Barry K.W."/>
            <person name="Bougher N.L."/>
            <person name="Buchanan P."/>
            <person name="Buyck B."/>
            <person name="Bense V."/>
            <person name="Catcheside P."/>
            <person name="Chovatia M."/>
            <person name="Cooper J."/>
            <person name="Damon W."/>
            <person name="Desjardin D."/>
            <person name="Finy P."/>
            <person name="Geml J."/>
            <person name="Haridas S."/>
            <person name="Hughes K."/>
            <person name="Justo A."/>
            <person name="Karasinski D."/>
            <person name="Kautmanova I."/>
            <person name="Kiss B."/>
            <person name="Kocsube S."/>
            <person name="Kotiranta H."/>
            <person name="LaButti K.M."/>
            <person name="Lechner B.E."/>
            <person name="Liimatainen K."/>
            <person name="Lipzen A."/>
            <person name="Lukacs Z."/>
            <person name="Mihaltcheva S."/>
            <person name="Morgado L.N."/>
            <person name="Niskanen T."/>
            <person name="Noordeloos M.E."/>
            <person name="Ohm R.A."/>
            <person name="Ortiz-Santana B."/>
            <person name="Ovrebo C."/>
            <person name="Racz N."/>
            <person name="Riley R."/>
            <person name="Savchenko A."/>
            <person name="Shiryaev A."/>
            <person name="Soop K."/>
            <person name="Spirin V."/>
            <person name="Szebenyi C."/>
            <person name="Tomsovsky M."/>
            <person name="Tulloss R.E."/>
            <person name="Uehling J."/>
            <person name="Grigoriev I.V."/>
            <person name="Vagvolgyi C."/>
            <person name="Papp T."/>
            <person name="Martin F.M."/>
            <person name="Miettinen O."/>
            <person name="Hibbett D.S."/>
            <person name="Nagy L.G."/>
        </authorList>
    </citation>
    <scope>NUCLEOTIDE SEQUENCE [LARGE SCALE GENOMIC DNA]</scope>
    <source>
        <strain evidence="4 5">CBS 962.96</strain>
    </source>
</reference>
<dbReference type="Proteomes" id="UP000297245">
    <property type="component" value="Unassembled WGS sequence"/>
</dbReference>
<evidence type="ECO:0000313" key="4">
    <source>
        <dbReference type="EMBL" id="THU93473.1"/>
    </source>
</evidence>
<feature type="repeat" description="WD" evidence="3">
    <location>
        <begin position="272"/>
        <end position="313"/>
    </location>
</feature>
<keyword evidence="2" id="KW-0677">Repeat</keyword>
<dbReference type="SMART" id="SM00320">
    <property type="entry name" value="WD40"/>
    <property type="match status" value="4"/>
</dbReference>